<name>A0AAD9Z4N3_9LECA</name>
<keyword evidence="3" id="KW-1185">Reference proteome</keyword>
<evidence type="ECO:0000256" key="1">
    <source>
        <dbReference type="SAM" id="MobiDB-lite"/>
    </source>
</evidence>
<feature type="region of interest" description="Disordered" evidence="1">
    <location>
        <begin position="309"/>
        <end position="328"/>
    </location>
</feature>
<proteinExistence type="predicted"/>
<comment type="caution">
    <text evidence="2">The sequence shown here is derived from an EMBL/GenBank/DDBJ whole genome shotgun (WGS) entry which is preliminary data.</text>
</comment>
<feature type="region of interest" description="Disordered" evidence="1">
    <location>
        <begin position="333"/>
        <end position="354"/>
    </location>
</feature>
<protein>
    <submittedName>
        <fullName evidence="2">Uncharacterized protein</fullName>
    </submittedName>
</protein>
<accession>A0AAD9Z4N3</accession>
<dbReference type="EMBL" id="JASNWA010000008">
    <property type="protein sequence ID" value="KAK3171409.1"/>
    <property type="molecule type" value="Genomic_DNA"/>
</dbReference>
<evidence type="ECO:0000313" key="3">
    <source>
        <dbReference type="Proteomes" id="UP001276659"/>
    </source>
</evidence>
<feature type="region of interest" description="Disordered" evidence="1">
    <location>
        <begin position="175"/>
        <end position="223"/>
    </location>
</feature>
<feature type="compositionally biased region" description="Low complexity" evidence="1">
    <location>
        <begin position="267"/>
        <end position="276"/>
    </location>
</feature>
<feature type="compositionally biased region" description="Low complexity" evidence="1">
    <location>
        <begin position="250"/>
        <end position="260"/>
    </location>
</feature>
<gene>
    <name evidence="2" type="ORF">OEA41_003493</name>
</gene>
<feature type="region of interest" description="Disordered" evidence="1">
    <location>
        <begin position="250"/>
        <end position="302"/>
    </location>
</feature>
<feature type="region of interest" description="Disordered" evidence="1">
    <location>
        <begin position="46"/>
        <end position="127"/>
    </location>
</feature>
<dbReference type="AlphaFoldDB" id="A0AAD9Z4N3"/>
<evidence type="ECO:0000313" key="2">
    <source>
        <dbReference type="EMBL" id="KAK3171409.1"/>
    </source>
</evidence>
<reference evidence="2" key="1">
    <citation type="submission" date="2022-11" db="EMBL/GenBank/DDBJ databases">
        <title>Chromosomal genome sequence assembly and mating type (MAT) locus characterization of the leprose asexual lichenized fungus Lepraria neglecta (Nyl.) Erichsen.</title>
        <authorList>
            <person name="Allen J.L."/>
            <person name="Pfeffer B."/>
        </authorList>
    </citation>
    <scope>NUCLEOTIDE SEQUENCE</scope>
    <source>
        <strain evidence="2">Allen 5258</strain>
    </source>
</reference>
<sequence length="354" mass="39735">MPVLHPRPQVIAPRQLAGVRPGIESSETLSEPLWIVDEDYERPQKEMDFPPAALRKVPSRKDSMHNLRINTYAKSELPDRYMSSEEEPSPSPDSETYEEEELKHKTSSIIHTDEATESAAEPTSSEEYKTEIAVAIPIFVGRPKLVDITNLAPMHKRKRSAEIEQKLLRSAVKRAASSIPSITDENSPFVAQEATKAVTPEEQTLPKRKDSLHMLAPESWLPDDTTIAAKEEYEDHYFPDLELRNPLTYDDYDPYSLDPPRLSPRNSSSSYSSHSSKGGKKPGSVTRARKNSNPPIAMNNGWKGLTRSLSLAKKQALHHGDHQVAKKPKMIARAADERRETPVIPAFPFGEDID</sequence>
<organism evidence="2 3">
    <name type="scientific">Lepraria neglecta</name>
    <dbReference type="NCBI Taxonomy" id="209136"/>
    <lineage>
        <taxon>Eukaryota</taxon>
        <taxon>Fungi</taxon>
        <taxon>Dikarya</taxon>
        <taxon>Ascomycota</taxon>
        <taxon>Pezizomycotina</taxon>
        <taxon>Lecanoromycetes</taxon>
        <taxon>OSLEUM clade</taxon>
        <taxon>Lecanoromycetidae</taxon>
        <taxon>Lecanorales</taxon>
        <taxon>Lecanorineae</taxon>
        <taxon>Stereocaulaceae</taxon>
        <taxon>Lepraria</taxon>
    </lineage>
</organism>
<dbReference type="Proteomes" id="UP001276659">
    <property type="component" value="Unassembled WGS sequence"/>
</dbReference>